<comment type="similarity">
    <text evidence="1 3">Belongs to the short-chain dehydrogenases/reductases (SDR) family.</text>
</comment>
<dbReference type="InterPro" id="IPR036291">
    <property type="entry name" value="NAD(P)-bd_dom_sf"/>
</dbReference>
<gene>
    <name evidence="5" type="ORF">OBRU01_06321</name>
</gene>
<dbReference type="GO" id="GO:0016616">
    <property type="term" value="F:oxidoreductase activity, acting on the CH-OH group of donors, NAD or NADP as acceptor"/>
    <property type="evidence" value="ECO:0007669"/>
    <property type="project" value="TreeGrafter"/>
</dbReference>
<sequence length="200" mass="22639">MKVYNGVVLALEILVLYIKMTLTWFHCLYLGDVTNRESIIALAEKIRQEVGEVTMLVNNAGIMSCKPLLAHTEKEVRAEFEVNIIAHIWLLQSFLPSMMEKNHGHIVAMSSMAGVVGLRNLVPYCATKFAVRGLMEAMHEELREDKKDYSGNPKIKFPSLMKILTPQEAADNIVDAICRMFPRDVPLYLKDFLDSGLEPQ</sequence>
<name>A0A0L7LCG6_OPEBR</name>
<dbReference type="InterPro" id="IPR020904">
    <property type="entry name" value="Sc_DH/Rdtase_CS"/>
</dbReference>
<dbReference type="AlphaFoldDB" id="A0A0L7LCG6"/>
<keyword evidence="4" id="KW-0472">Membrane</keyword>
<organism evidence="5 6">
    <name type="scientific">Operophtera brumata</name>
    <name type="common">Winter moth</name>
    <name type="synonym">Phalaena brumata</name>
    <dbReference type="NCBI Taxonomy" id="104452"/>
    <lineage>
        <taxon>Eukaryota</taxon>
        <taxon>Metazoa</taxon>
        <taxon>Ecdysozoa</taxon>
        <taxon>Arthropoda</taxon>
        <taxon>Hexapoda</taxon>
        <taxon>Insecta</taxon>
        <taxon>Pterygota</taxon>
        <taxon>Neoptera</taxon>
        <taxon>Endopterygota</taxon>
        <taxon>Lepidoptera</taxon>
        <taxon>Glossata</taxon>
        <taxon>Ditrysia</taxon>
        <taxon>Geometroidea</taxon>
        <taxon>Geometridae</taxon>
        <taxon>Larentiinae</taxon>
        <taxon>Operophtera</taxon>
    </lineage>
</organism>
<dbReference type="PRINTS" id="PR00080">
    <property type="entry name" value="SDRFAMILY"/>
</dbReference>
<dbReference type="Gene3D" id="3.40.50.720">
    <property type="entry name" value="NAD(P)-binding Rossmann-like Domain"/>
    <property type="match status" value="1"/>
</dbReference>
<feature type="non-terminal residue" evidence="5">
    <location>
        <position position="200"/>
    </location>
</feature>
<dbReference type="PRINTS" id="PR00081">
    <property type="entry name" value="GDHRDH"/>
</dbReference>
<accession>A0A0L7LCG6</accession>
<comment type="caution">
    <text evidence="5">The sequence shown here is derived from an EMBL/GenBank/DDBJ whole genome shotgun (WGS) entry which is preliminary data.</text>
</comment>
<dbReference type="InterPro" id="IPR002347">
    <property type="entry name" value="SDR_fam"/>
</dbReference>
<dbReference type="Pfam" id="PF00106">
    <property type="entry name" value="adh_short"/>
    <property type="match status" value="1"/>
</dbReference>
<feature type="non-terminal residue" evidence="5">
    <location>
        <position position="1"/>
    </location>
</feature>
<dbReference type="GO" id="GO:0005811">
    <property type="term" value="C:lipid droplet"/>
    <property type="evidence" value="ECO:0007669"/>
    <property type="project" value="TreeGrafter"/>
</dbReference>
<dbReference type="PROSITE" id="PS00061">
    <property type="entry name" value="ADH_SHORT"/>
    <property type="match status" value="1"/>
</dbReference>
<dbReference type="STRING" id="104452.A0A0L7LCG6"/>
<evidence type="ECO:0000256" key="1">
    <source>
        <dbReference type="ARBA" id="ARBA00006484"/>
    </source>
</evidence>
<dbReference type="Proteomes" id="UP000037510">
    <property type="component" value="Unassembled WGS sequence"/>
</dbReference>
<evidence type="ECO:0000256" key="2">
    <source>
        <dbReference type="ARBA" id="ARBA00023002"/>
    </source>
</evidence>
<keyword evidence="4" id="KW-0812">Transmembrane</keyword>
<evidence type="ECO:0000256" key="3">
    <source>
        <dbReference type="RuleBase" id="RU000363"/>
    </source>
</evidence>
<keyword evidence="4" id="KW-1133">Transmembrane helix</keyword>
<dbReference type="EMBL" id="JTDY01001717">
    <property type="protein sequence ID" value="KOB73090.1"/>
    <property type="molecule type" value="Genomic_DNA"/>
</dbReference>
<keyword evidence="2" id="KW-0560">Oxidoreductase</keyword>
<keyword evidence="6" id="KW-1185">Reference proteome</keyword>
<evidence type="ECO:0000313" key="6">
    <source>
        <dbReference type="Proteomes" id="UP000037510"/>
    </source>
</evidence>
<evidence type="ECO:0000313" key="5">
    <source>
        <dbReference type="EMBL" id="KOB73090.1"/>
    </source>
</evidence>
<proteinExistence type="inferred from homology"/>
<dbReference type="PANTHER" id="PTHR24322:SF736">
    <property type="entry name" value="RETINOL DEHYDROGENASE 10"/>
    <property type="match status" value="1"/>
</dbReference>
<dbReference type="PANTHER" id="PTHR24322">
    <property type="entry name" value="PKSB"/>
    <property type="match status" value="1"/>
</dbReference>
<reference evidence="5 6" key="1">
    <citation type="journal article" date="2015" name="Genome Biol. Evol.">
        <title>The genome of winter moth (Operophtera brumata) provides a genomic perspective on sexual dimorphism and phenology.</title>
        <authorList>
            <person name="Derks M.F."/>
            <person name="Smit S."/>
            <person name="Salis L."/>
            <person name="Schijlen E."/>
            <person name="Bossers A."/>
            <person name="Mateman C."/>
            <person name="Pijl A.S."/>
            <person name="de Ridder D."/>
            <person name="Groenen M.A."/>
            <person name="Visser M.E."/>
            <person name="Megens H.J."/>
        </authorList>
    </citation>
    <scope>NUCLEOTIDE SEQUENCE [LARGE SCALE GENOMIC DNA]</scope>
    <source>
        <strain evidence="5">WM2013NL</strain>
        <tissue evidence="5">Head and thorax</tissue>
    </source>
</reference>
<protein>
    <submittedName>
        <fullName evidence="5">Short-chain dehydrogenase</fullName>
    </submittedName>
</protein>
<feature type="transmembrane region" description="Helical" evidence="4">
    <location>
        <begin position="6"/>
        <end position="30"/>
    </location>
</feature>
<dbReference type="SUPFAM" id="SSF51735">
    <property type="entry name" value="NAD(P)-binding Rossmann-fold domains"/>
    <property type="match status" value="1"/>
</dbReference>
<evidence type="ECO:0000256" key="4">
    <source>
        <dbReference type="SAM" id="Phobius"/>
    </source>
</evidence>